<dbReference type="RefSeq" id="WP_211939821.1">
    <property type="nucleotide sequence ID" value="NZ_CP073078.1"/>
</dbReference>
<organism evidence="7 8">
    <name type="scientific">Phenylobacterium montanum</name>
    <dbReference type="NCBI Taxonomy" id="2823693"/>
    <lineage>
        <taxon>Bacteria</taxon>
        <taxon>Pseudomonadati</taxon>
        <taxon>Pseudomonadota</taxon>
        <taxon>Alphaproteobacteria</taxon>
        <taxon>Caulobacterales</taxon>
        <taxon>Caulobacteraceae</taxon>
        <taxon>Phenylobacterium</taxon>
    </lineage>
</organism>
<keyword evidence="1" id="KW-0805">Transcription regulation</keyword>
<dbReference type="PANTHER" id="PTHR30055">
    <property type="entry name" value="HTH-TYPE TRANSCRIPTIONAL REGULATOR RUTR"/>
    <property type="match status" value="1"/>
</dbReference>
<evidence type="ECO:0000259" key="6">
    <source>
        <dbReference type="PROSITE" id="PS50977"/>
    </source>
</evidence>
<dbReference type="KEGG" id="caul:KCG34_07830"/>
<proteinExistence type="predicted"/>
<dbReference type="InterPro" id="IPR050109">
    <property type="entry name" value="HTH-type_TetR-like_transc_reg"/>
</dbReference>
<dbReference type="SUPFAM" id="SSF46689">
    <property type="entry name" value="Homeodomain-like"/>
    <property type="match status" value="1"/>
</dbReference>
<dbReference type="PRINTS" id="PR00455">
    <property type="entry name" value="HTHTETR"/>
</dbReference>
<evidence type="ECO:0000256" key="3">
    <source>
        <dbReference type="ARBA" id="ARBA00023163"/>
    </source>
</evidence>
<dbReference type="PROSITE" id="PS50977">
    <property type="entry name" value="HTH_TETR_2"/>
    <property type="match status" value="1"/>
</dbReference>
<dbReference type="GO" id="GO:0003700">
    <property type="term" value="F:DNA-binding transcription factor activity"/>
    <property type="evidence" value="ECO:0007669"/>
    <property type="project" value="TreeGrafter"/>
</dbReference>
<accession>A0A975G3A9</accession>
<evidence type="ECO:0000313" key="8">
    <source>
        <dbReference type="Proteomes" id="UP000676409"/>
    </source>
</evidence>
<gene>
    <name evidence="7" type="ORF">KCG34_07830</name>
</gene>
<dbReference type="AlphaFoldDB" id="A0A975G3A9"/>
<dbReference type="Gene3D" id="1.10.10.60">
    <property type="entry name" value="Homeodomain-like"/>
    <property type="match status" value="1"/>
</dbReference>
<dbReference type="PANTHER" id="PTHR30055:SF234">
    <property type="entry name" value="HTH-TYPE TRANSCRIPTIONAL REGULATOR BETI"/>
    <property type="match status" value="1"/>
</dbReference>
<sequence>MRTPIKRSAHRADPGPATDRPSARTRLLDAAGEVFADKGFDGARGADICAQAGMNPAAINYYFGGMDGLYEAVLIEARDRLPRIGDLAAIAAADTDPRSKLRAIMQLAITALSGPASRSWVLRLIGREALSLSPTFERLLVEAEGLPKLAILRSIIGQIMELPPDHPAVARSCLSVITPCQVMLIAPRDLMAHLLPASDPQGRGDQDLIEHLVDFALGGLFAVAAAEKAKRRS</sequence>
<dbReference type="InterPro" id="IPR036271">
    <property type="entry name" value="Tet_transcr_reg_TetR-rel_C_sf"/>
</dbReference>
<dbReference type="Proteomes" id="UP000676409">
    <property type="component" value="Chromosome"/>
</dbReference>
<dbReference type="InterPro" id="IPR015292">
    <property type="entry name" value="Tscrpt_reg_YbiH_C"/>
</dbReference>
<reference evidence="7" key="1">
    <citation type="submission" date="2021-04" db="EMBL/GenBank/DDBJ databases">
        <title>The complete genome sequence of Caulobacter sp. S6.</title>
        <authorList>
            <person name="Tang Y."/>
            <person name="Ouyang W."/>
            <person name="Liu Q."/>
            <person name="Huang B."/>
            <person name="Guo Z."/>
            <person name="Lei P."/>
        </authorList>
    </citation>
    <scope>NUCLEOTIDE SEQUENCE</scope>
    <source>
        <strain evidence="7">S6</strain>
    </source>
</reference>
<protein>
    <submittedName>
        <fullName evidence="7">CerR family C-terminal domain-containing protein</fullName>
    </submittedName>
</protein>
<keyword evidence="3" id="KW-0804">Transcription</keyword>
<keyword evidence="2 4" id="KW-0238">DNA-binding</keyword>
<feature type="DNA-binding region" description="H-T-H motif" evidence="4">
    <location>
        <begin position="44"/>
        <end position="63"/>
    </location>
</feature>
<dbReference type="InterPro" id="IPR009057">
    <property type="entry name" value="Homeodomain-like_sf"/>
</dbReference>
<dbReference type="Pfam" id="PF00440">
    <property type="entry name" value="TetR_N"/>
    <property type="match status" value="1"/>
</dbReference>
<name>A0A975G3A9_9CAUL</name>
<evidence type="ECO:0000256" key="4">
    <source>
        <dbReference type="PROSITE-ProRule" id="PRU00335"/>
    </source>
</evidence>
<dbReference type="Gene3D" id="1.10.357.10">
    <property type="entry name" value="Tetracycline Repressor, domain 2"/>
    <property type="match status" value="1"/>
</dbReference>
<dbReference type="SUPFAM" id="SSF48498">
    <property type="entry name" value="Tetracyclin repressor-like, C-terminal domain"/>
    <property type="match status" value="1"/>
</dbReference>
<dbReference type="EMBL" id="CP073078">
    <property type="protein sequence ID" value="QUD89769.1"/>
    <property type="molecule type" value="Genomic_DNA"/>
</dbReference>
<dbReference type="Pfam" id="PF09209">
    <property type="entry name" value="CecR_C"/>
    <property type="match status" value="1"/>
</dbReference>
<evidence type="ECO:0000256" key="5">
    <source>
        <dbReference type="SAM" id="MobiDB-lite"/>
    </source>
</evidence>
<evidence type="ECO:0000256" key="2">
    <source>
        <dbReference type="ARBA" id="ARBA00023125"/>
    </source>
</evidence>
<evidence type="ECO:0000256" key="1">
    <source>
        <dbReference type="ARBA" id="ARBA00023015"/>
    </source>
</evidence>
<keyword evidence="8" id="KW-1185">Reference proteome</keyword>
<dbReference type="GO" id="GO:0000976">
    <property type="term" value="F:transcription cis-regulatory region binding"/>
    <property type="evidence" value="ECO:0007669"/>
    <property type="project" value="TreeGrafter"/>
</dbReference>
<dbReference type="InterPro" id="IPR001647">
    <property type="entry name" value="HTH_TetR"/>
</dbReference>
<feature type="domain" description="HTH tetR-type" evidence="6">
    <location>
        <begin position="21"/>
        <end position="81"/>
    </location>
</feature>
<evidence type="ECO:0000313" key="7">
    <source>
        <dbReference type="EMBL" id="QUD89769.1"/>
    </source>
</evidence>
<feature type="region of interest" description="Disordered" evidence="5">
    <location>
        <begin position="1"/>
        <end position="22"/>
    </location>
</feature>